<dbReference type="Pfam" id="PF04621">
    <property type="entry name" value="ETS_PEA3_N"/>
    <property type="match status" value="1"/>
</dbReference>
<dbReference type="InParanoid" id="A0A1S3J2G8"/>
<organism evidence="4 5">
    <name type="scientific">Lingula anatina</name>
    <name type="common">Brachiopod</name>
    <name type="synonym">Lingula unguis</name>
    <dbReference type="NCBI Taxonomy" id="7574"/>
    <lineage>
        <taxon>Eukaryota</taxon>
        <taxon>Metazoa</taxon>
        <taxon>Spiralia</taxon>
        <taxon>Lophotrochozoa</taxon>
        <taxon>Brachiopoda</taxon>
        <taxon>Linguliformea</taxon>
        <taxon>Lingulata</taxon>
        <taxon>Lingulida</taxon>
        <taxon>Linguloidea</taxon>
        <taxon>Lingulidae</taxon>
        <taxon>Lingula</taxon>
    </lineage>
</organism>
<reference evidence="5" key="1">
    <citation type="submission" date="2025-08" db="UniProtKB">
        <authorList>
            <consortium name="RefSeq"/>
        </authorList>
    </citation>
    <scope>IDENTIFICATION</scope>
    <source>
        <tissue evidence="5">Gonads</tissue>
    </source>
</reference>
<keyword evidence="1" id="KW-0539">Nucleus</keyword>
<feature type="domain" description="PEA3-type ETS-domain transcription factor N-terminal" evidence="3">
    <location>
        <begin position="16"/>
        <end position="96"/>
    </location>
</feature>
<accession>A0A1S3J2G8</accession>
<dbReference type="RefSeq" id="XP_013404443.1">
    <property type="nucleotide sequence ID" value="XM_013548989.1"/>
</dbReference>
<evidence type="ECO:0000259" key="3">
    <source>
        <dbReference type="Pfam" id="PF04621"/>
    </source>
</evidence>
<dbReference type="GO" id="GO:0003700">
    <property type="term" value="F:DNA-binding transcription factor activity"/>
    <property type="evidence" value="ECO:0007669"/>
    <property type="project" value="InterPro"/>
</dbReference>
<dbReference type="AlphaFoldDB" id="A0A1S3J2G8"/>
<evidence type="ECO:0000256" key="1">
    <source>
        <dbReference type="ARBA" id="ARBA00023242"/>
    </source>
</evidence>
<keyword evidence="4" id="KW-1185">Reference proteome</keyword>
<evidence type="ECO:0000313" key="4">
    <source>
        <dbReference type="Proteomes" id="UP000085678"/>
    </source>
</evidence>
<feature type="region of interest" description="Disordered" evidence="2">
    <location>
        <begin position="89"/>
        <end position="109"/>
    </location>
</feature>
<dbReference type="InterPro" id="IPR006715">
    <property type="entry name" value="ETS_PEA3_N"/>
</dbReference>
<name>A0A1S3J2G8_LINAN</name>
<sequence length="131" mass="14378">MYQHSTSSADNLSSYMSPEQMASYNRQMTSSSLYGHHPMFKQEFANSTYNMVAAAGHSGYHHQGGLLAVKQEPREIGCEEEGPSCVSFPRSDFSIRSSPPEDDNSGEKGLLVGNNMVAVTENTLLVALNWL</sequence>
<dbReference type="Proteomes" id="UP000085678">
    <property type="component" value="Unplaced"/>
</dbReference>
<dbReference type="GeneID" id="106169520"/>
<dbReference type="GO" id="GO:0005634">
    <property type="term" value="C:nucleus"/>
    <property type="evidence" value="ECO:0007669"/>
    <property type="project" value="InterPro"/>
</dbReference>
<proteinExistence type="predicted"/>
<evidence type="ECO:0000256" key="2">
    <source>
        <dbReference type="SAM" id="MobiDB-lite"/>
    </source>
</evidence>
<gene>
    <name evidence="5" type="primary">LOC106169520</name>
</gene>
<protein>
    <submittedName>
        <fullName evidence="5">Uncharacterized protein LOC106169520</fullName>
    </submittedName>
</protein>
<evidence type="ECO:0000313" key="5">
    <source>
        <dbReference type="RefSeq" id="XP_013404443.1"/>
    </source>
</evidence>
<dbReference type="KEGG" id="lak:106169520"/>